<dbReference type="GO" id="GO:0042121">
    <property type="term" value="P:alginic acid biosynthetic process"/>
    <property type="evidence" value="ECO:0007669"/>
    <property type="project" value="InterPro"/>
</dbReference>
<dbReference type="PANTHER" id="PTHR13285">
    <property type="entry name" value="ACYLTRANSFERASE"/>
    <property type="match status" value="1"/>
</dbReference>
<feature type="transmembrane region" description="Helical" evidence="8">
    <location>
        <begin position="398"/>
        <end position="420"/>
    </location>
</feature>
<organism evidence="9 10">
    <name type="scientific">Clostridium paraputrificum</name>
    <dbReference type="NCBI Taxonomy" id="29363"/>
    <lineage>
        <taxon>Bacteria</taxon>
        <taxon>Bacillati</taxon>
        <taxon>Bacillota</taxon>
        <taxon>Clostridia</taxon>
        <taxon>Eubacteriales</taxon>
        <taxon>Clostridiaceae</taxon>
        <taxon>Clostridium</taxon>
    </lineage>
</organism>
<protein>
    <submittedName>
        <fullName evidence="9">Transcriptional regulator</fullName>
    </submittedName>
</protein>
<dbReference type="InterPro" id="IPR004299">
    <property type="entry name" value="MBOAT_fam"/>
</dbReference>
<dbReference type="PIRSF" id="PIRSF500217">
    <property type="entry name" value="AlgI"/>
    <property type="match status" value="1"/>
</dbReference>
<feature type="transmembrane region" description="Helical" evidence="8">
    <location>
        <begin position="432"/>
        <end position="454"/>
    </location>
</feature>
<evidence type="ECO:0000256" key="8">
    <source>
        <dbReference type="SAM" id="Phobius"/>
    </source>
</evidence>
<dbReference type="InterPro" id="IPR051085">
    <property type="entry name" value="MB_O-acyltransferase"/>
</dbReference>
<accession>A0A174WYV4</accession>
<keyword evidence="10" id="KW-1185">Reference proteome</keyword>
<dbReference type="EMBL" id="MAPZ01000031">
    <property type="protein sequence ID" value="OBY09523.1"/>
    <property type="molecule type" value="Genomic_DNA"/>
</dbReference>
<gene>
    <name evidence="9" type="ORF">CP373A1_15590</name>
</gene>
<dbReference type="GO" id="GO:0005886">
    <property type="term" value="C:plasma membrane"/>
    <property type="evidence" value="ECO:0007669"/>
    <property type="project" value="UniProtKB-SubCell"/>
</dbReference>
<dbReference type="eggNOG" id="COG1696">
    <property type="taxonomic scope" value="Bacteria"/>
</dbReference>
<keyword evidence="7" id="KW-0808">Transferase</keyword>
<feature type="transmembrane region" description="Helical" evidence="8">
    <location>
        <begin position="358"/>
        <end position="378"/>
    </location>
</feature>
<feature type="transmembrane region" description="Helical" evidence="8">
    <location>
        <begin position="114"/>
        <end position="136"/>
    </location>
</feature>
<evidence type="ECO:0000256" key="4">
    <source>
        <dbReference type="ARBA" id="ARBA00022692"/>
    </source>
</evidence>
<feature type="transmembrane region" description="Helical" evidence="8">
    <location>
        <begin position="6"/>
        <end position="22"/>
    </location>
</feature>
<name>A0A174WYV4_9CLOT</name>
<evidence type="ECO:0000313" key="10">
    <source>
        <dbReference type="Proteomes" id="UP000092714"/>
    </source>
</evidence>
<keyword evidence="7" id="KW-0012">Acyltransferase</keyword>
<keyword evidence="4 8" id="KW-0812">Transmembrane</keyword>
<sequence length="466" mass="53931">MVFSSIIFMFTFLPIILVTYYLSPRKLRNFILLLGSLVFYAWGEPIYIILMILTIIINYVLALLIKNQKGRRKKIIFVLTLALNVGMLGFFKYYDFIVGNINSIFSLNIQYNNLSLPIGISFYTFQTISYIVDVYLNKVEVQKNIISFATYISMFPQLVAGPIVKYTDINGKLEKRKESIDEFGYGVERFIAGLGKKVLLANNIGYLWSVISVLDINNISVATSWIGIAAYTFQIYFDFSGYSDMAIGLGHMFGFTFKENFKYPYISKSVTEFWRRWHISLSTWFKEYVYIPLGGNREGVKKQCRNLMIVWILTGLWHGASYNFIIWGMYYGVILIIEKFIIGRYIKNLPTIFRRIYTLVIVMVGWVFFGMNTLYEALNYLKVMFFISGNAIIDDTALYYLSTNIILFIILIMASTPIPGYIVKKVKSYNSIICYTMIGAVNVLILIIATAYLLSSTYNPFIYFRF</sequence>
<reference evidence="9 10" key="1">
    <citation type="submission" date="2016-06" db="EMBL/GenBank/DDBJ databases">
        <authorList>
            <person name="Kjaerup R.B."/>
            <person name="Dalgaard T.S."/>
            <person name="Juul-Madsen H.R."/>
        </authorList>
    </citation>
    <scope>NUCLEOTIDE SEQUENCE [LARGE SCALE GENOMIC DNA]</scope>
    <source>
        <strain evidence="9 10">373-A1</strain>
    </source>
</reference>
<dbReference type="RefSeq" id="WP_055185109.1">
    <property type="nucleotide sequence ID" value="NZ_CZBQ01000017.1"/>
</dbReference>
<dbReference type="InterPro" id="IPR024194">
    <property type="entry name" value="Ac/AlaTfrase_AlgI/DltB"/>
</dbReference>
<feature type="transmembrane region" description="Helical" evidence="8">
    <location>
        <begin position="326"/>
        <end position="346"/>
    </location>
</feature>
<keyword evidence="5 8" id="KW-1133">Transmembrane helix</keyword>
<feature type="transmembrane region" description="Helical" evidence="8">
    <location>
        <begin position="48"/>
        <end position="65"/>
    </location>
</feature>
<dbReference type="OrthoDB" id="9805788at2"/>
<dbReference type="InterPro" id="IPR028362">
    <property type="entry name" value="AlgI"/>
</dbReference>
<keyword evidence="6 7" id="KW-0472">Membrane</keyword>
<feature type="transmembrane region" description="Helical" evidence="8">
    <location>
        <begin position="77"/>
        <end position="94"/>
    </location>
</feature>
<dbReference type="Pfam" id="PF03062">
    <property type="entry name" value="MBOAT"/>
    <property type="match status" value="1"/>
</dbReference>
<evidence type="ECO:0000256" key="2">
    <source>
        <dbReference type="ARBA" id="ARBA00010323"/>
    </source>
</evidence>
<evidence type="ECO:0000256" key="3">
    <source>
        <dbReference type="ARBA" id="ARBA00022475"/>
    </source>
</evidence>
<comment type="caution">
    <text evidence="9">The sequence shown here is derived from an EMBL/GenBank/DDBJ whole genome shotgun (WGS) entry which is preliminary data.</text>
</comment>
<evidence type="ECO:0000313" key="9">
    <source>
        <dbReference type="EMBL" id="OBY09523.1"/>
    </source>
</evidence>
<evidence type="ECO:0000256" key="1">
    <source>
        <dbReference type="ARBA" id="ARBA00004651"/>
    </source>
</evidence>
<evidence type="ECO:0000256" key="6">
    <source>
        <dbReference type="ARBA" id="ARBA00023136"/>
    </source>
</evidence>
<comment type="subcellular location">
    <subcellularLocation>
        <location evidence="1">Cell membrane</location>
        <topology evidence="1">Multi-pass membrane protein</topology>
    </subcellularLocation>
</comment>
<keyword evidence="3 7" id="KW-1003">Cell membrane</keyword>
<evidence type="ECO:0000256" key="7">
    <source>
        <dbReference type="PIRNR" id="PIRNR016636"/>
    </source>
</evidence>
<dbReference type="GO" id="GO:0016746">
    <property type="term" value="F:acyltransferase activity"/>
    <property type="evidence" value="ECO:0007669"/>
    <property type="project" value="UniProtKB-KW"/>
</dbReference>
<proteinExistence type="inferred from homology"/>
<dbReference type="AlphaFoldDB" id="A0A174WYV4"/>
<dbReference type="Proteomes" id="UP000092714">
    <property type="component" value="Unassembled WGS sequence"/>
</dbReference>
<dbReference type="PANTHER" id="PTHR13285:SF18">
    <property type="entry name" value="PROTEIN-CYSTEINE N-PALMITOYLTRANSFERASE RASP"/>
    <property type="match status" value="1"/>
</dbReference>
<evidence type="ECO:0000256" key="5">
    <source>
        <dbReference type="ARBA" id="ARBA00022989"/>
    </source>
</evidence>
<comment type="similarity">
    <text evidence="2 7">Belongs to the membrane-bound acyltransferase family.</text>
</comment>
<dbReference type="PIRSF" id="PIRSF016636">
    <property type="entry name" value="AlgI_DltB"/>
    <property type="match status" value="1"/>
</dbReference>